<dbReference type="Pfam" id="PF19614">
    <property type="entry name" value="DUF6119"/>
    <property type="match status" value="1"/>
</dbReference>
<proteinExistence type="predicted"/>
<reference evidence="1" key="1">
    <citation type="submission" date="2014-05" db="EMBL/GenBank/DDBJ databases">
        <authorList>
            <person name="Urmite Genomes"/>
        </authorList>
    </citation>
    <scope>NUCLEOTIDE SEQUENCE</scope>
    <source>
        <strain evidence="1">DSM 44074</strain>
    </source>
</reference>
<reference evidence="1" key="2">
    <citation type="submission" date="2015-09" db="EMBL/GenBank/DDBJ databases">
        <title>Draft genome sequence of Mycobacterium neoaurum DSM 44074.</title>
        <authorList>
            <person name="Croce O."/>
            <person name="Robert C."/>
            <person name="Raoult D."/>
            <person name="Drancourt M."/>
        </authorList>
    </citation>
    <scope>NUCLEOTIDE SEQUENCE</scope>
    <source>
        <strain evidence="1">DSM 44074</strain>
    </source>
</reference>
<protein>
    <submittedName>
        <fullName evidence="1">Sporadically distributed protein</fullName>
    </submittedName>
</protein>
<dbReference type="NCBIfam" id="TIGR04141">
    <property type="entry name" value="TIGR04141 family sporadically distributed protein"/>
    <property type="match status" value="1"/>
</dbReference>
<dbReference type="RefSeq" id="WP_157837303.1">
    <property type="nucleotide sequence ID" value="NZ_LK021338.1"/>
</dbReference>
<dbReference type="AlphaFoldDB" id="A0AAV2WKL1"/>
<organism evidence="1 2">
    <name type="scientific">Mycolicibacterium neoaurum</name>
    <name type="common">Mycobacterium neoaurum</name>
    <dbReference type="NCBI Taxonomy" id="1795"/>
    <lineage>
        <taxon>Bacteria</taxon>
        <taxon>Bacillati</taxon>
        <taxon>Actinomycetota</taxon>
        <taxon>Actinomycetes</taxon>
        <taxon>Mycobacteriales</taxon>
        <taxon>Mycobacteriaceae</taxon>
        <taxon>Mycolicibacterium</taxon>
    </lineage>
</organism>
<accession>A0AAV2WKL1</accession>
<dbReference type="InterPro" id="IPR026487">
    <property type="entry name" value="CHP04141"/>
</dbReference>
<gene>
    <name evidence="1" type="ORF">BN1047_02719</name>
</gene>
<dbReference type="EMBL" id="LK021338">
    <property type="protein sequence ID" value="CDQ44839.1"/>
    <property type="molecule type" value="Genomic_DNA"/>
</dbReference>
<name>A0AAV2WKL1_MYCNE</name>
<evidence type="ECO:0000313" key="2">
    <source>
        <dbReference type="Proteomes" id="UP000028864"/>
    </source>
</evidence>
<dbReference type="Proteomes" id="UP000028864">
    <property type="component" value="Unassembled WGS sequence"/>
</dbReference>
<evidence type="ECO:0000313" key="1">
    <source>
        <dbReference type="EMBL" id="CDQ44839.1"/>
    </source>
</evidence>
<sequence>MAGKASATSTTLYRLTAVPKLKDAIRDKYLDDDAKFTEVDCTVGDRAALLVHGHMKTDRARWADRLGSLINVPFDAANQNAAAVLVIRGEGATAWAVTYGMGFHLLEQARVDPGFGQRIAIRVAHPDSLNSLTSKTMDSRAKVDRSSIPSGSQLSGFGLGDFGELVTRIVATAEITGLTVGKTFTLRGADALNLPLAHTPESFLADLSALEETLRKPPLQELQILEQLVAFKKDSPEAIRLDGLLAIALLDSADTKVSVAWPHEAINENGTPEAYKLKGRRGPKAPQDGVPTIETIRQAVDPADPLGSLTRQRIQLFSDPAAQNPISSDIAVRKWVAYETLLDGRRYFLHDGMWYLMDDKYASQLQDRVREIFSTTWGLTLPAWQIENGKKVDEEDYNKEAARQIGGVVLDRRLIRTTQNRRGFETCDILAPDGALVHVKKSDASAPLSHLFAQGHNSAHSLTHDNEAREKFRELIQKQGGNTDLLREKPSAVVFAIAKAAGEQFDPESLFSFSQVTLVRTVDDLRARGIEVIVFPIESADGSNLEK</sequence>